<evidence type="ECO:0000313" key="1">
    <source>
        <dbReference type="EMBL" id="QGX96689.1"/>
    </source>
</evidence>
<name>A0A6B9FH61_9EURY</name>
<sequence length="45" mass="5122">MLVSRDSNPARRTHTAFYDVLEADGEVRVIGIVDVDEAHKRYGFD</sequence>
<reference evidence="1 2" key="1">
    <citation type="submission" date="2018-12" db="EMBL/GenBank/DDBJ databases">
        <title>Complete genome sequence of Haloplanus rallus MBLA0036.</title>
        <authorList>
            <person name="Nam Y.-d."/>
            <person name="Kang J."/>
            <person name="Chung W.-H."/>
            <person name="Park Y.S."/>
        </authorList>
    </citation>
    <scope>NUCLEOTIDE SEQUENCE [LARGE SCALE GENOMIC DNA]</scope>
    <source>
        <strain evidence="1 2">MBLA0036</strain>
    </source>
</reference>
<dbReference type="AlphaFoldDB" id="A0A6B9FH61"/>
<protein>
    <submittedName>
        <fullName evidence="1">Plasmid stabilization system</fullName>
    </submittedName>
</protein>
<organism evidence="1 2">
    <name type="scientific">Haloplanus rallus</name>
    <dbReference type="NCBI Taxonomy" id="1816183"/>
    <lineage>
        <taxon>Archaea</taxon>
        <taxon>Methanobacteriati</taxon>
        <taxon>Methanobacteriota</taxon>
        <taxon>Stenosarchaea group</taxon>
        <taxon>Halobacteria</taxon>
        <taxon>Halobacteriales</taxon>
        <taxon>Haloferacaceae</taxon>
        <taxon>Haloplanus</taxon>
    </lineage>
</organism>
<dbReference type="Proteomes" id="UP000428325">
    <property type="component" value="Chromosome"/>
</dbReference>
<proteinExistence type="predicted"/>
<gene>
    <name evidence="1" type="ORF">EI982_13705</name>
</gene>
<evidence type="ECO:0000313" key="2">
    <source>
        <dbReference type="Proteomes" id="UP000428325"/>
    </source>
</evidence>
<accession>A0A6B9FH61</accession>
<keyword evidence="2" id="KW-1185">Reference proteome</keyword>
<dbReference type="EMBL" id="CP034345">
    <property type="protein sequence ID" value="QGX96689.1"/>
    <property type="molecule type" value="Genomic_DNA"/>
</dbReference>
<dbReference type="KEGG" id="hra:EI982_13705"/>